<protein>
    <recommendedName>
        <fullName evidence="3">RING-type E3 ubiquitin transferase</fullName>
        <ecNumber evidence="3">2.3.2.27</ecNumber>
    </recommendedName>
</protein>
<evidence type="ECO:0000256" key="7">
    <source>
        <dbReference type="ARBA" id="ARBA00022786"/>
    </source>
</evidence>
<dbReference type="PROSITE" id="PS50089">
    <property type="entry name" value="ZF_RING_2"/>
    <property type="match status" value="1"/>
</dbReference>
<dbReference type="EC" id="2.3.2.27" evidence="3"/>
<evidence type="ECO:0000256" key="9">
    <source>
        <dbReference type="PROSITE-ProRule" id="PRU00175"/>
    </source>
</evidence>
<organism evidence="11 14">
    <name type="scientific">Medicago truncatula</name>
    <name type="common">Barrel medic</name>
    <name type="synonym">Medicago tribuloides</name>
    <dbReference type="NCBI Taxonomy" id="3880"/>
    <lineage>
        <taxon>Eukaryota</taxon>
        <taxon>Viridiplantae</taxon>
        <taxon>Streptophyta</taxon>
        <taxon>Embryophyta</taxon>
        <taxon>Tracheophyta</taxon>
        <taxon>Spermatophyta</taxon>
        <taxon>Magnoliopsida</taxon>
        <taxon>eudicotyledons</taxon>
        <taxon>Gunneridae</taxon>
        <taxon>Pentapetalae</taxon>
        <taxon>rosids</taxon>
        <taxon>fabids</taxon>
        <taxon>Fabales</taxon>
        <taxon>Fabaceae</taxon>
        <taxon>Papilionoideae</taxon>
        <taxon>50 kb inversion clade</taxon>
        <taxon>NPAAA clade</taxon>
        <taxon>Hologalegina</taxon>
        <taxon>IRL clade</taxon>
        <taxon>Trifolieae</taxon>
        <taxon>Medicago</taxon>
    </lineage>
</organism>
<reference evidence="13" key="3">
    <citation type="submission" date="2015-04" db="UniProtKB">
        <authorList>
            <consortium name="EnsemblPlants"/>
        </authorList>
    </citation>
    <scope>IDENTIFICATION</scope>
    <source>
        <strain evidence="13">cv. Jemalong A17</strain>
    </source>
</reference>
<dbReference type="PANTHER" id="PTHR46913">
    <property type="entry name" value="RING-H2 FINGER PROTEIN ATL16"/>
    <property type="match status" value="1"/>
</dbReference>
<dbReference type="EnsemblPlants" id="KEH35076">
    <property type="protein sequence ID" value="KEH35076"/>
    <property type="gene ID" value="MTR_3g078450"/>
</dbReference>
<evidence type="ECO:0000313" key="11">
    <source>
        <dbReference type="EMBL" id="KEH35076.1"/>
    </source>
</evidence>
<dbReference type="FunFam" id="3.30.40.10:FF:000388">
    <property type="entry name" value="Putative RING zinc finger domain superfamily protein"/>
    <property type="match status" value="1"/>
</dbReference>
<evidence type="ECO:0000313" key="13">
    <source>
        <dbReference type="EnsemblPlants" id="KEH35076"/>
    </source>
</evidence>
<dbReference type="GO" id="GO:0008270">
    <property type="term" value="F:zinc ion binding"/>
    <property type="evidence" value="ECO:0007669"/>
    <property type="project" value="UniProtKB-KW"/>
</dbReference>
<dbReference type="SUPFAM" id="SSF57850">
    <property type="entry name" value="RING/U-box"/>
    <property type="match status" value="1"/>
</dbReference>
<reference evidence="11 14" key="1">
    <citation type="journal article" date="2011" name="Nature">
        <title>The Medicago genome provides insight into the evolution of rhizobial symbioses.</title>
        <authorList>
            <person name="Young N.D."/>
            <person name="Debelle F."/>
            <person name="Oldroyd G.E."/>
            <person name="Geurts R."/>
            <person name="Cannon S.B."/>
            <person name="Udvardi M.K."/>
            <person name="Benedito V.A."/>
            <person name="Mayer K.F."/>
            <person name="Gouzy J."/>
            <person name="Schoof H."/>
            <person name="Van de Peer Y."/>
            <person name="Proost S."/>
            <person name="Cook D.R."/>
            <person name="Meyers B.C."/>
            <person name="Spannagl M."/>
            <person name="Cheung F."/>
            <person name="De Mita S."/>
            <person name="Krishnakumar V."/>
            <person name="Gundlach H."/>
            <person name="Zhou S."/>
            <person name="Mudge J."/>
            <person name="Bharti A.K."/>
            <person name="Murray J.D."/>
            <person name="Naoumkina M.A."/>
            <person name="Rosen B."/>
            <person name="Silverstein K.A."/>
            <person name="Tang H."/>
            <person name="Rombauts S."/>
            <person name="Zhao P.X."/>
            <person name="Zhou P."/>
            <person name="Barbe V."/>
            <person name="Bardou P."/>
            <person name="Bechner M."/>
            <person name="Bellec A."/>
            <person name="Berger A."/>
            <person name="Berges H."/>
            <person name="Bidwell S."/>
            <person name="Bisseling T."/>
            <person name="Choisne N."/>
            <person name="Couloux A."/>
            <person name="Denny R."/>
            <person name="Deshpande S."/>
            <person name="Dai X."/>
            <person name="Doyle J.J."/>
            <person name="Dudez A.M."/>
            <person name="Farmer A.D."/>
            <person name="Fouteau S."/>
            <person name="Franken C."/>
            <person name="Gibelin C."/>
            <person name="Gish J."/>
            <person name="Goldstein S."/>
            <person name="Gonzalez A.J."/>
            <person name="Green P.J."/>
            <person name="Hallab A."/>
            <person name="Hartog M."/>
            <person name="Hua A."/>
            <person name="Humphray S.J."/>
            <person name="Jeong D.H."/>
            <person name="Jing Y."/>
            <person name="Jocker A."/>
            <person name="Kenton S.M."/>
            <person name="Kim D.J."/>
            <person name="Klee K."/>
            <person name="Lai H."/>
            <person name="Lang C."/>
            <person name="Lin S."/>
            <person name="Macmil S.L."/>
            <person name="Magdelenat G."/>
            <person name="Matthews L."/>
            <person name="McCorrison J."/>
            <person name="Monaghan E.L."/>
            <person name="Mun J.H."/>
            <person name="Najar F.Z."/>
            <person name="Nicholson C."/>
            <person name="Noirot C."/>
            <person name="O'Bleness M."/>
            <person name="Paule C.R."/>
            <person name="Poulain J."/>
            <person name="Prion F."/>
            <person name="Qin B."/>
            <person name="Qu C."/>
            <person name="Retzel E.F."/>
            <person name="Riddle C."/>
            <person name="Sallet E."/>
            <person name="Samain S."/>
            <person name="Samson N."/>
            <person name="Sanders I."/>
            <person name="Saurat O."/>
            <person name="Scarpelli C."/>
            <person name="Schiex T."/>
            <person name="Segurens B."/>
            <person name="Severin A.J."/>
            <person name="Sherrier D.J."/>
            <person name="Shi R."/>
            <person name="Sims S."/>
            <person name="Singer S.R."/>
            <person name="Sinharoy S."/>
            <person name="Sterck L."/>
            <person name="Viollet A."/>
            <person name="Wang B.B."/>
            <person name="Wang K."/>
            <person name="Wang M."/>
            <person name="Wang X."/>
            <person name="Warfsmann J."/>
            <person name="Weissenbach J."/>
            <person name="White D.D."/>
            <person name="White J.D."/>
            <person name="Wiley G.B."/>
            <person name="Wincker P."/>
            <person name="Xing Y."/>
            <person name="Yang L."/>
            <person name="Yao Z."/>
            <person name="Ying F."/>
            <person name="Zhai J."/>
            <person name="Zhou L."/>
            <person name="Zuber A."/>
            <person name="Denarie J."/>
            <person name="Dixon R.A."/>
            <person name="May G.D."/>
            <person name="Schwartz D.C."/>
            <person name="Rogers J."/>
            <person name="Quetier F."/>
            <person name="Town C.D."/>
            <person name="Roe B.A."/>
        </authorList>
    </citation>
    <scope>NUCLEOTIDE SEQUENCE [LARGE SCALE GENOMIC DNA]</scope>
    <source>
        <strain evidence="11">A17</strain>
        <strain evidence="13 14">cv. Jemalong A17</strain>
    </source>
</reference>
<evidence type="ECO:0000313" key="14">
    <source>
        <dbReference type="Proteomes" id="UP000002051"/>
    </source>
</evidence>
<dbReference type="EMBL" id="PSQE01000003">
    <property type="protein sequence ID" value="RHN68817.1"/>
    <property type="molecule type" value="Genomic_DNA"/>
</dbReference>
<gene>
    <name evidence="11" type="ordered locus">MTR_3g078450</name>
    <name evidence="12" type="ORF">MtrunA17_Chr3g0118061</name>
</gene>
<feature type="domain" description="RING-type" evidence="10">
    <location>
        <begin position="104"/>
        <end position="146"/>
    </location>
</feature>
<dbReference type="Gramene" id="rna17226">
    <property type="protein sequence ID" value="RHN68817.1"/>
    <property type="gene ID" value="gene17226"/>
</dbReference>
<dbReference type="Proteomes" id="UP000002051">
    <property type="component" value="Chromosome 3"/>
</dbReference>
<evidence type="ECO:0000256" key="1">
    <source>
        <dbReference type="ARBA" id="ARBA00000900"/>
    </source>
</evidence>
<dbReference type="Proteomes" id="UP000265566">
    <property type="component" value="Chromosome 3"/>
</dbReference>
<name>A0A072V036_MEDTR</name>
<keyword evidence="6 9" id="KW-0863">Zinc-finger</keyword>
<dbReference type="Pfam" id="PF13639">
    <property type="entry name" value="zf-RING_2"/>
    <property type="match status" value="1"/>
</dbReference>
<keyword evidence="4" id="KW-0808">Transferase</keyword>
<dbReference type="InterPro" id="IPR044600">
    <property type="entry name" value="ATL1/ATL16-like"/>
</dbReference>
<sequence length="219" mass="24534">MAIKAHPLFSMVLGFTLPLIASLLLLLMLLAGALVIVTCYRLIQRFQHQSFLTSISLNDVESQSTMVEAPHVHACGLEKSVINAIPSFIYNTTKSKQDESNHECTICLVEFENNDYIRTLPLCSHIFHLACIDAWLHKQPSCPLCRSCLRCDQFDKSPLKPMMSDRIHPSFHDHMPFQISHSHSVIQSVMEITLYSNNDDDNHGVGDGAPVFGATMQVP</sequence>
<dbReference type="UniPathway" id="UPA00143"/>
<dbReference type="GO" id="GO:0016567">
    <property type="term" value="P:protein ubiquitination"/>
    <property type="evidence" value="ECO:0007669"/>
    <property type="project" value="UniProtKB-UniPathway"/>
</dbReference>
<reference evidence="12" key="4">
    <citation type="journal article" date="2018" name="Nat. Plants">
        <title>Whole-genome landscape of Medicago truncatula symbiotic genes.</title>
        <authorList>
            <person name="Pecrix Y."/>
            <person name="Gamas P."/>
            <person name="Carrere S."/>
        </authorList>
    </citation>
    <scope>NUCLEOTIDE SEQUENCE</scope>
    <source>
        <tissue evidence="12">Leaves</tissue>
    </source>
</reference>
<dbReference type="Gene3D" id="3.30.40.10">
    <property type="entry name" value="Zinc/RING finger domain, C3HC4 (zinc finger)"/>
    <property type="match status" value="1"/>
</dbReference>
<dbReference type="InterPro" id="IPR013083">
    <property type="entry name" value="Znf_RING/FYVE/PHD"/>
</dbReference>
<evidence type="ECO:0000256" key="6">
    <source>
        <dbReference type="ARBA" id="ARBA00022771"/>
    </source>
</evidence>
<comment type="catalytic activity">
    <reaction evidence="1">
        <text>S-ubiquitinyl-[E2 ubiquitin-conjugating enzyme]-L-cysteine + [acceptor protein]-L-lysine = [E2 ubiquitin-conjugating enzyme]-L-cysteine + N(6)-ubiquitinyl-[acceptor protein]-L-lysine.</text>
        <dbReference type="EC" id="2.3.2.27"/>
    </reaction>
</comment>
<dbReference type="HOGENOM" id="CLU_1263213_0_0_1"/>
<dbReference type="PANTHER" id="PTHR46913:SF21">
    <property type="entry name" value="RING-TYPE E3 UBIQUITIN TRANSFERASE"/>
    <property type="match status" value="1"/>
</dbReference>
<evidence type="ECO:0000256" key="8">
    <source>
        <dbReference type="ARBA" id="ARBA00022833"/>
    </source>
</evidence>
<comment type="pathway">
    <text evidence="2">Protein modification; protein ubiquitination.</text>
</comment>
<evidence type="ECO:0000259" key="10">
    <source>
        <dbReference type="PROSITE" id="PS50089"/>
    </source>
</evidence>
<keyword evidence="7" id="KW-0833">Ubl conjugation pathway</keyword>
<dbReference type="AlphaFoldDB" id="A0A072V036"/>
<reference evidence="11 14" key="2">
    <citation type="journal article" date="2014" name="BMC Genomics">
        <title>An improved genome release (version Mt4.0) for the model legume Medicago truncatula.</title>
        <authorList>
            <person name="Tang H."/>
            <person name="Krishnakumar V."/>
            <person name="Bidwell S."/>
            <person name="Rosen B."/>
            <person name="Chan A."/>
            <person name="Zhou S."/>
            <person name="Gentzbittel L."/>
            <person name="Childs K.L."/>
            <person name="Yandell M."/>
            <person name="Gundlach H."/>
            <person name="Mayer K.F."/>
            <person name="Schwartz D.C."/>
            <person name="Town C.D."/>
        </authorList>
    </citation>
    <scope>GENOME REANNOTATION</scope>
    <source>
        <strain evidence="11">A17</strain>
        <strain evidence="13 14">cv. Jemalong A17</strain>
    </source>
</reference>
<accession>A0A072V036</accession>
<proteinExistence type="predicted"/>
<evidence type="ECO:0000256" key="3">
    <source>
        <dbReference type="ARBA" id="ARBA00012483"/>
    </source>
</evidence>
<evidence type="ECO:0000313" key="12">
    <source>
        <dbReference type="EMBL" id="RHN68817.1"/>
    </source>
</evidence>
<evidence type="ECO:0000256" key="2">
    <source>
        <dbReference type="ARBA" id="ARBA00004906"/>
    </source>
</evidence>
<keyword evidence="14" id="KW-1185">Reference proteome</keyword>
<dbReference type="EMBL" id="CM001219">
    <property type="protein sequence ID" value="KEH35076.1"/>
    <property type="molecule type" value="Genomic_DNA"/>
</dbReference>
<keyword evidence="8" id="KW-0862">Zinc</keyword>
<dbReference type="InterPro" id="IPR001841">
    <property type="entry name" value="Znf_RING"/>
</dbReference>
<evidence type="ECO:0000256" key="4">
    <source>
        <dbReference type="ARBA" id="ARBA00022679"/>
    </source>
</evidence>
<keyword evidence="5" id="KW-0479">Metal-binding</keyword>
<dbReference type="GO" id="GO:0061630">
    <property type="term" value="F:ubiquitin protein ligase activity"/>
    <property type="evidence" value="ECO:0007669"/>
    <property type="project" value="UniProtKB-EC"/>
</dbReference>
<evidence type="ECO:0000256" key="5">
    <source>
        <dbReference type="ARBA" id="ARBA00022723"/>
    </source>
</evidence>
<dbReference type="SMART" id="SM00184">
    <property type="entry name" value="RING"/>
    <property type="match status" value="1"/>
</dbReference>